<organism evidence="4 5">
    <name type="scientific">Paenibacillus sepulcri</name>
    <dbReference type="NCBI Taxonomy" id="359917"/>
    <lineage>
        <taxon>Bacteria</taxon>
        <taxon>Bacillati</taxon>
        <taxon>Bacillota</taxon>
        <taxon>Bacilli</taxon>
        <taxon>Bacillales</taxon>
        <taxon>Paenibacillaceae</taxon>
        <taxon>Paenibacillus</taxon>
    </lineage>
</organism>
<dbReference type="CDD" id="cd07207">
    <property type="entry name" value="Pat_ExoU_VipD_like"/>
    <property type="match status" value="1"/>
</dbReference>
<protein>
    <submittedName>
        <fullName evidence="4">Patatin-like phospholipase family protein</fullName>
    </submittedName>
</protein>
<keyword evidence="2" id="KW-0442">Lipid degradation</keyword>
<dbReference type="InterPro" id="IPR002641">
    <property type="entry name" value="PNPLA_dom"/>
</dbReference>
<keyword evidence="5" id="KW-1185">Reference proteome</keyword>
<dbReference type="Pfam" id="PF01734">
    <property type="entry name" value="Patatin"/>
    <property type="match status" value="1"/>
</dbReference>
<reference evidence="4 5" key="1">
    <citation type="submission" date="2021-07" db="EMBL/GenBank/DDBJ databases">
        <title>Paenibacillus radiodurans sp. nov., isolated from the southeastern edge of Tengger Desert.</title>
        <authorList>
            <person name="Zhang G."/>
        </authorList>
    </citation>
    <scope>NUCLEOTIDE SEQUENCE [LARGE SCALE GENOMIC DNA]</scope>
    <source>
        <strain evidence="4 5">CCM 7311</strain>
    </source>
</reference>
<evidence type="ECO:0000259" key="3">
    <source>
        <dbReference type="PROSITE" id="PS51635"/>
    </source>
</evidence>
<evidence type="ECO:0000313" key="4">
    <source>
        <dbReference type="EMBL" id="MBW7453820.1"/>
    </source>
</evidence>
<feature type="domain" description="PNPLA" evidence="3">
    <location>
        <begin position="6"/>
        <end position="203"/>
    </location>
</feature>
<feature type="active site" description="Nucleophile" evidence="2">
    <location>
        <position position="39"/>
    </location>
</feature>
<dbReference type="PROSITE" id="PS51635">
    <property type="entry name" value="PNPLA"/>
    <property type="match status" value="1"/>
</dbReference>
<feature type="short sequence motif" description="GXGXXG" evidence="2">
    <location>
        <begin position="10"/>
        <end position="15"/>
    </location>
</feature>
<dbReference type="InterPro" id="IPR016035">
    <property type="entry name" value="Acyl_Trfase/lysoPLipase"/>
</dbReference>
<dbReference type="EMBL" id="JAHZIK010000119">
    <property type="protein sequence ID" value="MBW7453820.1"/>
    <property type="molecule type" value="Genomic_DNA"/>
</dbReference>
<dbReference type="SUPFAM" id="SSF52151">
    <property type="entry name" value="FabD/lysophospholipase-like"/>
    <property type="match status" value="1"/>
</dbReference>
<dbReference type="InterPro" id="IPR052580">
    <property type="entry name" value="Lipid_Hydrolase"/>
</dbReference>
<feature type="active site" description="Proton acceptor" evidence="2">
    <location>
        <position position="190"/>
    </location>
</feature>
<gene>
    <name evidence="4" type="ORF">K0U00_07200</name>
</gene>
<proteinExistence type="predicted"/>
<dbReference type="PANTHER" id="PTHR46394:SF1">
    <property type="entry name" value="PNPLA DOMAIN-CONTAINING PROTEIN"/>
    <property type="match status" value="1"/>
</dbReference>
<accession>A0ABS7BYT9</accession>
<feature type="short sequence motif" description="GXSXG" evidence="2">
    <location>
        <begin position="37"/>
        <end position="41"/>
    </location>
</feature>
<keyword evidence="2" id="KW-0378">Hydrolase</keyword>
<dbReference type="RefSeq" id="WP_210041995.1">
    <property type="nucleotide sequence ID" value="NZ_JBHLVU010000073.1"/>
</dbReference>
<dbReference type="PANTHER" id="PTHR46394">
    <property type="entry name" value="ANNEXIN"/>
    <property type="match status" value="1"/>
</dbReference>
<evidence type="ECO:0000313" key="5">
    <source>
        <dbReference type="Proteomes" id="UP001519887"/>
    </source>
</evidence>
<comment type="caution">
    <text evidence="4">The sequence shown here is derived from an EMBL/GenBank/DDBJ whole genome shotgun (WGS) entry which is preliminary data.</text>
</comment>
<dbReference type="Proteomes" id="UP001519887">
    <property type="component" value="Unassembled WGS sequence"/>
</dbReference>
<evidence type="ECO:0000256" key="1">
    <source>
        <dbReference type="ARBA" id="ARBA00023098"/>
    </source>
</evidence>
<feature type="short sequence motif" description="DGA/G" evidence="2">
    <location>
        <begin position="190"/>
        <end position="192"/>
    </location>
</feature>
<evidence type="ECO:0000256" key="2">
    <source>
        <dbReference type="PROSITE-ProRule" id="PRU01161"/>
    </source>
</evidence>
<dbReference type="Gene3D" id="3.40.1090.10">
    <property type="entry name" value="Cytosolic phospholipase A2 catalytic domain"/>
    <property type="match status" value="2"/>
</dbReference>
<sequence>MKLINAVFEGGGVKGISLAGAICAAVDQGISFNRLAGTSSGAIIASLLAAGYTCREIKDLLEETPFRSFLKRGFFYNIGVIGPTLRLLIHRGFYSGAGLTRWMEELLANKGIRTFGDLPHCKLRIVASDISNGRLLVLPDDIVFYGQEPMKLSIADAVRMSAGIPYFFDPIRIRTRERENSLSSWAYIVDGGLLSNFPLWIFDTEQRGEEKPVPTVGFQMVGKNETEPHSIRGPVSMFQAIFETMLQAHDERYIKKSNIERTVKIPTLGIRTTQFHLSKQQSDTLFNSGYDAASEFFKQAAL</sequence>
<keyword evidence="1 2" id="KW-0443">Lipid metabolism</keyword>
<name>A0ABS7BYT9_9BACL</name>